<dbReference type="PRINTS" id="PR00118">
    <property type="entry name" value="BLACTAMASEA"/>
</dbReference>
<comment type="caution">
    <text evidence="6">The sequence shown here is derived from an EMBL/GenBank/DDBJ whole genome shotgun (WGS) entry which is preliminary data.</text>
</comment>
<dbReference type="InterPro" id="IPR012338">
    <property type="entry name" value="Beta-lactam/transpept-like"/>
</dbReference>
<evidence type="ECO:0000256" key="4">
    <source>
        <dbReference type="SAM" id="SignalP"/>
    </source>
</evidence>
<comment type="similarity">
    <text evidence="2">Belongs to the class-A beta-lactamase family.</text>
</comment>
<evidence type="ECO:0000313" key="6">
    <source>
        <dbReference type="EMBL" id="MFK2877078.1"/>
    </source>
</evidence>
<feature type="domain" description="Beta-lactamase class A catalytic" evidence="5">
    <location>
        <begin position="53"/>
        <end position="306"/>
    </location>
</feature>
<dbReference type="InterPro" id="IPR000871">
    <property type="entry name" value="Beta-lactam_class-A"/>
</dbReference>
<evidence type="ECO:0000313" key="7">
    <source>
        <dbReference type="Proteomes" id="UP001620339"/>
    </source>
</evidence>
<dbReference type="NCBIfam" id="NF033103">
    <property type="entry name" value="bla_class_A"/>
    <property type="match status" value="1"/>
</dbReference>
<feature type="chain" id="PRO_5047228514" description="beta-lactamase" evidence="4">
    <location>
        <begin position="26"/>
        <end position="334"/>
    </location>
</feature>
<evidence type="ECO:0000259" key="5">
    <source>
        <dbReference type="Pfam" id="PF13354"/>
    </source>
</evidence>
<evidence type="ECO:0000256" key="3">
    <source>
        <dbReference type="ARBA" id="ARBA00012865"/>
    </source>
</evidence>
<name>A0ABW8J476_9GAMM</name>
<dbReference type="EMBL" id="JADIKK010000008">
    <property type="protein sequence ID" value="MFK2877078.1"/>
    <property type="molecule type" value="Genomic_DNA"/>
</dbReference>
<dbReference type="PANTHER" id="PTHR35333:SF3">
    <property type="entry name" value="BETA-LACTAMASE-TYPE TRANSPEPTIDASE FOLD CONTAINING PROTEIN"/>
    <property type="match status" value="1"/>
</dbReference>
<dbReference type="Gene3D" id="3.40.710.10">
    <property type="entry name" value="DD-peptidase/beta-lactamase superfamily"/>
    <property type="match status" value="1"/>
</dbReference>
<keyword evidence="7" id="KW-1185">Reference proteome</keyword>
<proteinExistence type="inferred from homology"/>
<protein>
    <recommendedName>
        <fullName evidence="3">beta-lactamase</fullName>
        <ecNumber evidence="3">3.5.2.6</ecNumber>
    </recommendedName>
</protein>
<dbReference type="EC" id="3.5.2.6" evidence="3"/>
<dbReference type="RefSeq" id="WP_404613163.1">
    <property type="nucleotide sequence ID" value="NZ_JADIKK010000008.1"/>
</dbReference>
<keyword evidence="4" id="KW-0732">Signal</keyword>
<dbReference type="Pfam" id="PF13354">
    <property type="entry name" value="Beta-lactamase2"/>
    <property type="match status" value="1"/>
</dbReference>
<evidence type="ECO:0000256" key="2">
    <source>
        <dbReference type="ARBA" id="ARBA00009009"/>
    </source>
</evidence>
<dbReference type="Proteomes" id="UP001620339">
    <property type="component" value="Unassembled WGS sequence"/>
</dbReference>
<dbReference type="PANTHER" id="PTHR35333">
    <property type="entry name" value="BETA-LACTAMASE"/>
    <property type="match status" value="1"/>
</dbReference>
<gene>
    <name evidence="6" type="primary">bla</name>
    <name evidence="6" type="ORF">ISP25_08370</name>
</gene>
<accession>A0ABW8J476</accession>
<comment type="catalytic activity">
    <reaction evidence="1">
        <text>a beta-lactam + H2O = a substituted beta-amino acid</text>
        <dbReference type="Rhea" id="RHEA:20401"/>
        <dbReference type="ChEBI" id="CHEBI:15377"/>
        <dbReference type="ChEBI" id="CHEBI:35627"/>
        <dbReference type="ChEBI" id="CHEBI:140347"/>
        <dbReference type="EC" id="3.5.2.6"/>
    </reaction>
</comment>
<dbReference type="SUPFAM" id="SSF56601">
    <property type="entry name" value="beta-lactamase/transpeptidase-like"/>
    <property type="match status" value="1"/>
</dbReference>
<reference evidence="6 7" key="1">
    <citation type="submission" date="2020-10" db="EMBL/GenBank/DDBJ databases">
        <title>Phylogeny of dyella-like bacteria.</title>
        <authorList>
            <person name="Fu J."/>
        </authorList>
    </citation>
    <scope>NUCLEOTIDE SEQUENCE [LARGE SCALE GENOMIC DNA]</scope>
    <source>
        <strain evidence="6 7">KACC 19113</strain>
    </source>
</reference>
<dbReference type="InterPro" id="IPR045155">
    <property type="entry name" value="Beta-lactam_cat"/>
</dbReference>
<evidence type="ECO:0000256" key="1">
    <source>
        <dbReference type="ARBA" id="ARBA00001526"/>
    </source>
</evidence>
<sequence length="334" mass="36036">MQPKYVRLPRLLALVLAFIAPMAMATSQPADVHAALQGKFDALSRHAQPGVFGIVVLDPQSGERWRVNADRTYPMMSVFKAPVAAAVFAQIDSGKLSMEQTVTLTRADVVGGSAVQSIGAHFHGERMTFTVRQLLAAAVKDSDNTAVDALLKLVPPQEVTAFLRAHGITGMRVDMGEAGFDRVFEQLAPGQQPPANETAQAEESRLQRGYRAYLADPRNRTTPDAAADFLRQLQRGALLSPSSTHALLALMQAQTQPNRMRQGLPHNVQFADKCGTSYTLDGLTAAYNDIGILTWPNGHSVIVAAFLTTSPASKAERDALFAVLARTVADTLHP</sequence>
<organism evidence="6 7">
    <name type="scientific">Rhodanobacter hydrolyticus</name>
    <dbReference type="NCBI Taxonomy" id="2250595"/>
    <lineage>
        <taxon>Bacteria</taxon>
        <taxon>Pseudomonadati</taxon>
        <taxon>Pseudomonadota</taxon>
        <taxon>Gammaproteobacteria</taxon>
        <taxon>Lysobacterales</taxon>
        <taxon>Rhodanobacteraceae</taxon>
        <taxon>Rhodanobacter</taxon>
    </lineage>
</organism>
<feature type="signal peptide" evidence="4">
    <location>
        <begin position="1"/>
        <end position="25"/>
    </location>
</feature>